<evidence type="ECO:0000313" key="3">
    <source>
        <dbReference type="EMBL" id="AZL70771.1"/>
    </source>
</evidence>
<feature type="signal peptide" evidence="2">
    <location>
        <begin position="1"/>
        <end position="19"/>
    </location>
</feature>
<dbReference type="OrthoDB" id="7068897at2"/>
<feature type="compositionally biased region" description="Polar residues" evidence="1">
    <location>
        <begin position="38"/>
        <end position="51"/>
    </location>
</feature>
<dbReference type="EMBL" id="CP034338">
    <property type="protein sequence ID" value="AZL70771.1"/>
    <property type="molecule type" value="Genomic_DNA"/>
</dbReference>
<dbReference type="InterPro" id="IPR022053">
    <property type="entry name" value="DUF3613"/>
</dbReference>
<dbReference type="KEGG" id="pory:EJA05_24900"/>
<accession>A0A3S8UR82</accession>
<evidence type="ECO:0000313" key="4">
    <source>
        <dbReference type="Proteomes" id="UP000268230"/>
    </source>
</evidence>
<dbReference type="Proteomes" id="UP000268230">
    <property type="component" value="Chromosome"/>
</dbReference>
<gene>
    <name evidence="3" type="ORF">EJA05_24900</name>
</gene>
<sequence>MFKPWIALACLATPLLAQAEQPLRQARAETATEALLQVQASNRQASPVRQQQTDKERDQSMQRWLDSYKYEIPDFYRWTKISSSNNGG</sequence>
<feature type="region of interest" description="Disordered" evidence="1">
    <location>
        <begin position="37"/>
        <end position="60"/>
    </location>
</feature>
<evidence type="ECO:0000256" key="1">
    <source>
        <dbReference type="SAM" id="MobiDB-lite"/>
    </source>
</evidence>
<evidence type="ECO:0000256" key="2">
    <source>
        <dbReference type="SAM" id="SignalP"/>
    </source>
</evidence>
<organism evidence="3 4">
    <name type="scientific">Pseudomonas entomophila</name>
    <dbReference type="NCBI Taxonomy" id="312306"/>
    <lineage>
        <taxon>Bacteria</taxon>
        <taxon>Pseudomonadati</taxon>
        <taxon>Pseudomonadota</taxon>
        <taxon>Gammaproteobacteria</taxon>
        <taxon>Pseudomonadales</taxon>
        <taxon>Pseudomonadaceae</taxon>
        <taxon>Pseudomonas</taxon>
    </lineage>
</organism>
<proteinExistence type="predicted"/>
<dbReference type="Pfam" id="PF12266">
    <property type="entry name" value="DUF3613"/>
    <property type="match status" value="1"/>
</dbReference>
<name>A0A3S8UR82_9PSED</name>
<feature type="chain" id="PRO_5019077012" evidence="2">
    <location>
        <begin position="20"/>
        <end position="88"/>
    </location>
</feature>
<dbReference type="AlphaFoldDB" id="A0A3S8UR82"/>
<keyword evidence="2" id="KW-0732">Signal</keyword>
<reference evidence="3 4" key="1">
    <citation type="submission" date="2018-12" db="EMBL/GenBank/DDBJ databases">
        <authorList>
            <person name="Li S."/>
            <person name="Yang R."/>
            <person name="Chen G."/>
            <person name="Zou L."/>
            <person name="Zhang C."/>
            <person name="Chen Y."/>
            <person name="Liu Z."/>
            <person name="Li Y."/>
            <person name="Yan Y."/>
            <person name="Huang M."/>
            <person name="Chen T."/>
        </authorList>
    </citation>
    <scope>NUCLEOTIDE SEQUENCE [LARGE SCALE GENOMIC DNA]</scope>
    <source>
        <strain evidence="3 4">1257</strain>
    </source>
</reference>
<protein>
    <submittedName>
        <fullName evidence="3">DUF3613 domain-containing protein</fullName>
    </submittedName>
</protein>